<dbReference type="OrthoDB" id="10021397at2759"/>
<feature type="transmembrane region" description="Helical" evidence="6">
    <location>
        <begin position="238"/>
        <end position="258"/>
    </location>
</feature>
<accession>A0A6A4I4U6</accession>
<dbReference type="EMBL" id="ML769408">
    <property type="protein sequence ID" value="KAE9405501.1"/>
    <property type="molecule type" value="Genomic_DNA"/>
</dbReference>
<evidence type="ECO:0000256" key="3">
    <source>
        <dbReference type="ARBA" id="ARBA00022989"/>
    </source>
</evidence>
<dbReference type="Proteomes" id="UP000799118">
    <property type="component" value="Unassembled WGS sequence"/>
</dbReference>
<dbReference type="PROSITE" id="PS00216">
    <property type="entry name" value="SUGAR_TRANSPORT_1"/>
    <property type="match status" value="1"/>
</dbReference>
<dbReference type="Gene3D" id="1.20.1250.20">
    <property type="entry name" value="MFS general substrate transporter like domains"/>
    <property type="match status" value="1"/>
</dbReference>
<dbReference type="AlphaFoldDB" id="A0A6A4I4U6"/>
<dbReference type="InterPro" id="IPR005829">
    <property type="entry name" value="Sugar_transporter_CS"/>
</dbReference>
<feature type="region of interest" description="Disordered" evidence="5">
    <location>
        <begin position="1"/>
        <end position="23"/>
    </location>
</feature>
<dbReference type="GO" id="GO:0005886">
    <property type="term" value="C:plasma membrane"/>
    <property type="evidence" value="ECO:0007669"/>
    <property type="project" value="TreeGrafter"/>
</dbReference>
<evidence type="ECO:0000256" key="4">
    <source>
        <dbReference type="ARBA" id="ARBA00023136"/>
    </source>
</evidence>
<keyword evidence="3 6" id="KW-1133">Transmembrane helix</keyword>
<keyword evidence="8" id="KW-1185">Reference proteome</keyword>
<feature type="transmembrane region" description="Helical" evidence="6">
    <location>
        <begin position="36"/>
        <end position="60"/>
    </location>
</feature>
<keyword evidence="4 6" id="KW-0472">Membrane</keyword>
<feature type="compositionally biased region" description="Basic and acidic residues" evidence="5">
    <location>
        <begin position="462"/>
        <end position="478"/>
    </location>
</feature>
<evidence type="ECO:0000256" key="1">
    <source>
        <dbReference type="ARBA" id="ARBA00004141"/>
    </source>
</evidence>
<comment type="subcellular location">
    <subcellularLocation>
        <location evidence="1">Membrane</location>
        <topology evidence="1">Multi-pass membrane protein</topology>
    </subcellularLocation>
</comment>
<feature type="compositionally biased region" description="Basic and acidic residues" evidence="5">
    <location>
        <begin position="1"/>
        <end position="16"/>
    </location>
</feature>
<evidence type="ECO:0000256" key="6">
    <source>
        <dbReference type="SAM" id="Phobius"/>
    </source>
</evidence>
<dbReference type="InterPro" id="IPR036259">
    <property type="entry name" value="MFS_trans_sf"/>
</dbReference>
<feature type="region of interest" description="Disordered" evidence="5">
    <location>
        <begin position="406"/>
        <end position="478"/>
    </location>
</feature>
<dbReference type="PANTHER" id="PTHR23501:SF189">
    <property type="entry name" value="DRUG TRANSPORTER, PUTATIVE (AFU_ORTHOLOGUE AFUA_4G03920)-RELATED"/>
    <property type="match status" value="1"/>
</dbReference>
<dbReference type="PANTHER" id="PTHR23501">
    <property type="entry name" value="MAJOR FACILITATOR SUPERFAMILY"/>
    <property type="match status" value="1"/>
</dbReference>
<feature type="compositionally biased region" description="Polar residues" evidence="5">
    <location>
        <begin position="438"/>
        <end position="459"/>
    </location>
</feature>
<dbReference type="GO" id="GO:0022857">
    <property type="term" value="F:transmembrane transporter activity"/>
    <property type="evidence" value="ECO:0007669"/>
    <property type="project" value="InterPro"/>
</dbReference>
<feature type="transmembrane region" description="Helical" evidence="6">
    <location>
        <begin position="111"/>
        <end position="135"/>
    </location>
</feature>
<organism evidence="7 8">
    <name type="scientific">Gymnopus androsaceus JB14</name>
    <dbReference type="NCBI Taxonomy" id="1447944"/>
    <lineage>
        <taxon>Eukaryota</taxon>
        <taxon>Fungi</taxon>
        <taxon>Dikarya</taxon>
        <taxon>Basidiomycota</taxon>
        <taxon>Agaricomycotina</taxon>
        <taxon>Agaricomycetes</taxon>
        <taxon>Agaricomycetidae</taxon>
        <taxon>Agaricales</taxon>
        <taxon>Marasmiineae</taxon>
        <taxon>Omphalotaceae</taxon>
        <taxon>Gymnopus</taxon>
    </lineage>
</organism>
<name>A0A6A4I4U6_9AGAR</name>
<keyword evidence="2 6" id="KW-0812">Transmembrane</keyword>
<dbReference type="Pfam" id="PF07690">
    <property type="entry name" value="MFS_1"/>
    <property type="match status" value="1"/>
</dbReference>
<dbReference type="InterPro" id="IPR011701">
    <property type="entry name" value="MFS"/>
</dbReference>
<reference evidence="7" key="1">
    <citation type="journal article" date="2019" name="Environ. Microbiol.">
        <title>Fungal ecological strategies reflected in gene transcription - a case study of two litter decomposers.</title>
        <authorList>
            <person name="Barbi F."/>
            <person name="Kohler A."/>
            <person name="Barry K."/>
            <person name="Baskaran P."/>
            <person name="Daum C."/>
            <person name="Fauchery L."/>
            <person name="Ihrmark K."/>
            <person name="Kuo A."/>
            <person name="LaButti K."/>
            <person name="Lipzen A."/>
            <person name="Morin E."/>
            <person name="Grigoriev I.V."/>
            <person name="Henrissat B."/>
            <person name="Lindahl B."/>
            <person name="Martin F."/>
        </authorList>
    </citation>
    <scope>NUCLEOTIDE SEQUENCE</scope>
    <source>
        <strain evidence="7">JB14</strain>
    </source>
</reference>
<feature type="transmembrane region" description="Helical" evidence="6">
    <location>
        <begin position="265"/>
        <end position="284"/>
    </location>
</feature>
<gene>
    <name evidence="7" type="ORF">BT96DRAFT_1062732</name>
</gene>
<protein>
    <submittedName>
        <fullName evidence="7">MFS general substrate transporter</fullName>
    </submittedName>
</protein>
<feature type="transmembrane region" description="Helical" evidence="6">
    <location>
        <begin position="378"/>
        <end position="397"/>
    </location>
</feature>
<sequence length="478" mass="51692">MDEAHPHEQARLDSKHATVSGPGMVDQSSRLPLRKILLIFSVLQLVLFISYMDQTFVSSFESVSTVLPVISNDLGSADEIGWVGTSFLIATCSSQMILARFSDIFGRKVMLTAVIVIFAFGNILSGFSQNAIWLFSARERGRYQGLLSIAIGLGNGLGPLIGKPLPGNSAAKVKQVDFVGSFLSMASSGWVHYGQLYFQEYPRAVKRNERCFAPPYDLSSTYNVFFLWTSERRIRSGYVVPLMQLGFTIWVVAAGLLYRFDVDTLLGYVIGTLVVAGISVGMTMQTSLVSAQAGAPSRDRAVVTGARNTARSLGGAIGLAACGTIRNSLTRMRLAQVPGISSQIAETVVTSGLSAVQGDLDAQTVAQLKSAVMYGIHGVYLSFIPLIASAMLLSWLVPNHRIFEKKKSDSKDVEAQTTSQSLGVGDPIDQTSEKSRLSSRSNHTLNVSEIKSPTENTYTHADGIHVQDSEEESGKESP</sequence>
<proteinExistence type="predicted"/>
<evidence type="ECO:0000256" key="2">
    <source>
        <dbReference type="ARBA" id="ARBA00022692"/>
    </source>
</evidence>
<feature type="transmembrane region" description="Helical" evidence="6">
    <location>
        <begin position="80"/>
        <end position="99"/>
    </location>
</feature>
<dbReference type="SUPFAM" id="SSF103473">
    <property type="entry name" value="MFS general substrate transporter"/>
    <property type="match status" value="1"/>
</dbReference>
<evidence type="ECO:0000313" key="7">
    <source>
        <dbReference type="EMBL" id="KAE9405501.1"/>
    </source>
</evidence>
<evidence type="ECO:0000256" key="5">
    <source>
        <dbReference type="SAM" id="MobiDB-lite"/>
    </source>
</evidence>
<evidence type="ECO:0000313" key="8">
    <source>
        <dbReference type="Proteomes" id="UP000799118"/>
    </source>
</evidence>